<proteinExistence type="predicted"/>
<keyword evidence="2" id="KW-1185">Reference proteome</keyword>
<sequence>MGSESTIKVVTLSIMIPNGLYVFLSRIKQTVLLSEDFHIHSTLMGNDCDIQPLDSIEFASTYNLIDLPLFKSIAVAATSKSNNRTIAEPLAILLLSVQTLSHIRKCKQKAHHHLHYRNKYTQLSPEANEAIVIANAINNLNRITEATENKVFKKQLQNQFSRLSQSHYSNPRQTPG</sequence>
<dbReference type="AlphaFoldDB" id="A0A9W7DD67"/>
<protein>
    <submittedName>
        <fullName evidence="1">Unnamed protein product</fullName>
    </submittedName>
</protein>
<gene>
    <name evidence="1" type="ORF">Amon01_000143200</name>
</gene>
<reference evidence="1" key="1">
    <citation type="submission" date="2023-04" db="EMBL/GenBank/DDBJ databases">
        <title>Ambrosiozyma monospora NBRC 1965.</title>
        <authorList>
            <person name="Ichikawa N."/>
            <person name="Sato H."/>
            <person name="Tonouchi N."/>
        </authorList>
    </citation>
    <scope>NUCLEOTIDE SEQUENCE</scope>
    <source>
        <strain evidence="1">NBRC 1965</strain>
    </source>
</reference>
<dbReference type="EMBL" id="BSXU01000444">
    <property type="protein sequence ID" value="GMG20706.1"/>
    <property type="molecule type" value="Genomic_DNA"/>
</dbReference>
<dbReference type="Proteomes" id="UP001165063">
    <property type="component" value="Unassembled WGS sequence"/>
</dbReference>
<name>A0A9W7DD67_AMBMO</name>
<accession>A0A9W7DD67</accession>
<evidence type="ECO:0000313" key="1">
    <source>
        <dbReference type="EMBL" id="GMG20706.1"/>
    </source>
</evidence>
<comment type="caution">
    <text evidence="1">The sequence shown here is derived from an EMBL/GenBank/DDBJ whole genome shotgun (WGS) entry which is preliminary data.</text>
</comment>
<evidence type="ECO:0000313" key="2">
    <source>
        <dbReference type="Proteomes" id="UP001165063"/>
    </source>
</evidence>
<organism evidence="1 2">
    <name type="scientific">Ambrosiozyma monospora</name>
    <name type="common">Yeast</name>
    <name type="synonym">Endomycopsis monosporus</name>
    <dbReference type="NCBI Taxonomy" id="43982"/>
    <lineage>
        <taxon>Eukaryota</taxon>
        <taxon>Fungi</taxon>
        <taxon>Dikarya</taxon>
        <taxon>Ascomycota</taxon>
        <taxon>Saccharomycotina</taxon>
        <taxon>Pichiomycetes</taxon>
        <taxon>Pichiales</taxon>
        <taxon>Pichiaceae</taxon>
        <taxon>Ambrosiozyma</taxon>
    </lineage>
</organism>